<name>A0A495B7T2_VOGIN</name>
<comment type="subcellular location">
    <subcellularLocation>
        <location evidence="1">Membrane</location>
        <topology evidence="1">Multi-pass membrane protein</topology>
    </subcellularLocation>
</comment>
<accession>A0A495B7T2</accession>
<proteinExistence type="predicted"/>
<dbReference type="Proteomes" id="UP000279384">
    <property type="component" value="Unassembled WGS sequence"/>
</dbReference>
<evidence type="ECO:0000256" key="3">
    <source>
        <dbReference type="ARBA" id="ARBA00022989"/>
    </source>
</evidence>
<protein>
    <submittedName>
        <fullName evidence="6">MtN3 and saliva related transmembrane protein</fullName>
    </submittedName>
</protein>
<organism evidence="6 7">
    <name type="scientific">Vogesella indigofera</name>
    <name type="common">Pseudomonas indigofera</name>
    <dbReference type="NCBI Taxonomy" id="45465"/>
    <lineage>
        <taxon>Bacteria</taxon>
        <taxon>Pseudomonadati</taxon>
        <taxon>Pseudomonadota</taxon>
        <taxon>Betaproteobacteria</taxon>
        <taxon>Neisseriales</taxon>
        <taxon>Chromobacteriaceae</taxon>
        <taxon>Vogesella</taxon>
    </lineage>
</organism>
<dbReference type="GO" id="GO:0051119">
    <property type="term" value="F:sugar transmembrane transporter activity"/>
    <property type="evidence" value="ECO:0007669"/>
    <property type="project" value="InterPro"/>
</dbReference>
<feature type="transmembrane region" description="Helical" evidence="5">
    <location>
        <begin position="6"/>
        <end position="26"/>
    </location>
</feature>
<dbReference type="AlphaFoldDB" id="A0A495B7T2"/>
<dbReference type="EMBL" id="RBID01000016">
    <property type="protein sequence ID" value="RKQ57027.1"/>
    <property type="molecule type" value="Genomic_DNA"/>
</dbReference>
<evidence type="ECO:0000313" key="7">
    <source>
        <dbReference type="Proteomes" id="UP000279384"/>
    </source>
</evidence>
<evidence type="ECO:0000256" key="4">
    <source>
        <dbReference type="ARBA" id="ARBA00023136"/>
    </source>
</evidence>
<keyword evidence="4 5" id="KW-0472">Membrane</keyword>
<reference evidence="6 7" key="1">
    <citation type="submission" date="2018-10" db="EMBL/GenBank/DDBJ databases">
        <title>Genomic Encyclopedia of Type Strains, Phase IV (KMG-IV): sequencing the most valuable type-strain genomes for metagenomic binning, comparative biology and taxonomic classification.</title>
        <authorList>
            <person name="Goeker M."/>
        </authorList>
    </citation>
    <scope>NUCLEOTIDE SEQUENCE [LARGE SCALE GENOMIC DNA]</scope>
    <source>
        <strain evidence="6 7">DSM 3303</strain>
    </source>
</reference>
<evidence type="ECO:0000256" key="1">
    <source>
        <dbReference type="ARBA" id="ARBA00004141"/>
    </source>
</evidence>
<keyword evidence="3 5" id="KW-1133">Transmembrane helix</keyword>
<feature type="transmembrane region" description="Helical" evidence="5">
    <location>
        <begin position="33"/>
        <end position="52"/>
    </location>
</feature>
<dbReference type="GO" id="GO:0016020">
    <property type="term" value="C:membrane"/>
    <property type="evidence" value="ECO:0007669"/>
    <property type="project" value="UniProtKB-SubCell"/>
</dbReference>
<dbReference type="Gene3D" id="1.20.1280.290">
    <property type="match status" value="1"/>
</dbReference>
<dbReference type="InterPro" id="IPR006603">
    <property type="entry name" value="PQ-loop_rpt"/>
</dbReference>
<sequence>MDTTQLGYLAALLTTGSFLPQVLHTLRTRDTRSISLSMYLMFVCGTGTWLLYGLSIAALPVVLANALTLLLSSVILVMKLREVVRTRTAKSAP</sequence>
<dbReference type="RefSeq" id="WP_120811049.1">
    <property type="nucleotide sequence ID" value="NZ_JAQQKZ010000001.1"/>
</dbReference>
<evidence type="ECO:0000313" key="6">
    <source>
        <dbReference type="EMBL" id="RKQ57027.1"/>
    </source>
</evidence>
<gene>
    <name evidence="6" type="ORF">C8E02_2484</name>
</gene>
<comment type="caution">
    <text evidence="6">The sequence shown here is derived from an EMBL/GenBank/DDBJ whole genome shotgun (WGS) entry which is preliminary data.</text>
</comment>
<dbReference type="Pfam" id="PF04193">
    <property type="entry name" value="PQ-loop"/>
    <property type="match status" value="1"/>
</dbReference>
<evidence type="ECO:0000256" key="5">
    <source>
        <dbReference type="SAM" id="Phobius"/>
    </source>
</evidence>
<feature type="transmembrane region" description="Helical" evidence="5">
    <location>
        <begin position="58"/>
        <end position="78"/>
    </location>
</feature>
<dbReference type="InterPro" id="IPR047662">
    <property type="entry name" value="SemiSWEET"/>
</dbReference>
<keyword evidence="2 5" id="KW-0812">Transmembrane</keyword>
<dbReference type="NCBIfam" id="NF037968">
    <property type="entry name" value="SemiSWEET_2"/>
    <property type="match status" value="1"/>
</dbReference>
<evidence type="ECO:0000256" key="2">
    <source>
        <dbReference type="ARBA" id="ARBA00022692"/>
    </source>
</evidence>